<keyword evidence="5 11" id="KW-0808">Transferase</keyword>
<evidence type="ECO:0000256" key="11">
    <source>
        <dbReference type="HAMAP-Rule" id="MF_01220"/>
    </source>
</evidence>
<evidence type="ECO:0000256" key="3">
    <source>
        <dbReference type="ARBA" id="ARBA00007614"/>
    </source>
</evidence>
<comment type="catalytic activity">
    <reaction evidence="10 11">
        <text>UMP + ATP = UDP + ADP</text>
        <dbReference type="Rhea" id="RHEA:24400"/>
        <dbReference type="ChEBI" id="CHEBI:30616"/>
        <dbReference type="ChEBI" id="CHEBI:57865"/>
        <dbReference type="ChEBI" id="CHEBI:58223"/>
        <dbReference type="ChEBI" id="CHEBI:456216"/>
        <dbReference type="EC" id="2.7.4.22"/>
    </reaction>
</comment>
<keyword evidence="6 11" id="KW-0547">Nucleotide-binding</keyword>
<evidence type="ECO:0000256" key="2">
    <source>
        <dbReference type="ARBA" id="ARBA00004791"/>
    </source>
</evidence>
<evidence type="ECO:0000256" key="4">
    <source>
        <dbReference type="ARBA" id="ARBA00022490"/>
    </source>
</evidence>
<dbReference type="Pfam" id="PF00696">
    <property type="entry name" value="AA_kinase"/>
    <property type="match status" value="1"/>
</dbReference>
<reference evidence="13" key="1">
    <citation type="journal article" date="2020" name="mSystems">
        <title>Genome- and Community-Level Interaction Insights into Carbon Utilization and Element Cycling Functions of Hydrothermarchaeota in Hydrothermal Sediment.</title>
        <authorList>
            <person name="Zhou Z."/>
            <person name="Liu Y."/>
            <person name="Xu W."/>
            <person name="Pan J."/>
            <person name="Luo Z.H."/>
            <person name="Li M."/>
        </authorList>
    </citation>
    <scope>NUCLEOTIDE SEQUENCE [LARGE SCALE GENOMIC DNA]</scope>
    <source>
        <strain evidence="13">SpSt-1259</strain>
    </source>
</reference>
<dbReference type="Gene3D" id="3.40.1160.10">
    <property type="entry name" value="Acetylglutamate kinase-like"/>
    <property type="match status" value="1"/>
</dbReference>
<feature type="binding site" evidence="11">
    <location>
        <begin position="119"/>
        <end position="125"/>
    </location>
    <ligand>
        <name>UMP</name>
        <dbReference type="ChEBI" id="CHEBI:57865"/>
    </ligand>
</feature>
<dbReference type="InterPro" id="IPR011817">
    <property type="entry name" value="Uridylate_kinase"/>
</dbReference>
<proteinExistence type="inferred from homology"/>
<dbReference type="HAMAP" id="MF_01220_A">
    <property type="entry name" value="PyrH_A"/>
    <property type="match status" value="1"/>
</dbReference>
<dbReference type="PIRSF" id="PIRSF005650">
    <property type="entry name" value="Uridylate_kin"/>
    <property type="match status" value="1"/>
</dbReference>
<dbReference type="PANTHER" id="PTHR42833:SF4">
    <property type="entry name" value="URIDYLATE KINASE PUMPKIN, CHLOROPLASTIC"/>
    <property type="match status" value="1"/>
</dbReference>
<feature type="domain" description="Aspartate/glutamate/uridylate kinase" evidence="12">
    <location>
        <begin position="7"/>
        <end position="208"/>
    </location>
</feature>
<comment type="caution">
    <text evidence="13">The sequence shown here is derived from an EMBL/GenBank/DDBJ whole genome shotgun (WGS) entry which is preliminary data.</text>
</comment>
<evidence type="ECO:0000313" key="13">
    <source>
        <dbReference type="EMBL" id="HEU97428.1"/>
    </source>
</evidence>
<name>A0A7C2UIY7_9CREN</name>
<evidence type="ECO:0000256" key="1">
    <source>
        <dbReference type="ARBA" id="ARBA00004496"/>
    </source>
</evidence>
<dbReference type="InterPro" id="IPR011818">
    <property type="entry name" value="Uridylate_kinase_arch/spir"/>
</dbReference>
<dbReference type="InterPro" id="IPR036393">
    <property type="entry name" value="AceGlu_kinase-like_sf"/>
</dbReference>
<evidence type="ECO:0000256" key="6">
    <source>
        <dbReference type="ARBA" id="ARBA00022741"/>
    </source>
</evidence>
<keyword evidence="9 11" id="KW-0665">Pyrimidine biosynthesis</keyword>
<gene>
    <name evidence="11 13" type="primary">pyrH</name>
    <name evidence="13" type="ORF">ENO36_01030</name>
</gene>
<keyword evidence="4 11" id="KW-0963">Cytoplasm</keyword>
<comment type="subcellular location">
    <subcellularLocation>
        <location evidence="1 11">Cytoplasm</location>
    </subcellularLocation>
</comment>
<dbReference type="NCBIfam" id="TIGR02076">
    <property type="entry name" value="pyrH_arch"/>
    <property type="match status" value="1"/>
</dbReference>
<feature type="binding site" evidence="11">
    <location>
        <position position="52"/>
    </location>
    <ligand>
        <name>ATP</name>
        <dbReference type="ChEBI" id="CHEBI:30616"/>
    </ligand>
</feature>
<keyword evidence="8 11" id="KW-0067">ATP-binding</keyword>
<accession>A0A7C2UIY7</accession>
<comment type="similarity">
    <text evidence="3 11">Belongs to the UMP kinase family.</text>
</comment>
<dbReference type="SUPFAM" id="SSF53633">
    <property type="entry name" value="Carbamate kinase-like"/>
    <property type="match status" value="1"/>
</dbReference>
<organism evidence="13">
    <name type="scientific">Fervidicoccus fontis</name>
    <dbReference type="NCBI Taxonomy" id="683846"/>
    <lineage>
        <taxon>Archaea</taxon>
        <taxon>Thermoproteota</taxon>
        <taxon>Thermoprotei</taxon>
        <taxon>Fervidicoccales</taxon>
        <taxon>Fervidicoccaceae</taxon>
        <taxon>Fervidicoccus</taxon>
    </lineage>
</organism>
<dbReference type="GO" id="GO:0033862">
    <property type="term" value="F:UMP kinase activity"/>
    <property type="evidence" value="ECO:0007669"/>
    <property type="project" value="UniProtKB-EC"/>
</dbReference>
<comment type="pathway">
    <text evidence="2 11">Pyrimidine metabolism; CTP biosynthesis via de novo pathway; UDP from UMP (UMPK route): step 1/1.</text>
</comment>
<evidence type="ECO:0000259" key="12">
    <source>
        <dbReference type="Pfam" id="PF00696"/>
    </source>
</evidence>
<dbReference type="GO" id="GO:0044210">
    <property type="term" value="P:'de novo' CTP biosynthetic process"/>
    <property type="evidence" value="ECO:0007669"/>
    <property type="project" value="UniProtKB-UniRule"/>
</dbReference>
<comment type="caution">
    <text evidence="11">Lacks conserved residue(s) required for the propagation of feature annotation.</text>
</comment>
<sequence length="231" mass="25315">MLKKTPVVIKISGSFIQPDRAEMVKKYAELLRELWNESYRPMVIVGGGRIARLYIESARSLGASESMLDLLGIDVTRLNAHLLITSLSDIALPYPPRSIDEILDAKQDPLERIMVAGGLQPGQSTNAVSAVVAELVGAKKIINATKVDGVYDRDPSTDKSAKLLKKITTLQLREILEKQSALAGKYELLDPPSITIIERSKIVVHIINGEDPRNVLKVLKGEEIGSTIIPI</sequence>
<dbReference type="GO" id="GO:0005524">
    <property type="term" value="F:ATP binding"/>
    <property type="evidence" value="ECO:0007669"/>
    <property type="project" value="UniProtKB-KW"/>
</dbReference>
<keyword evidence="7 11" id="KW-0418">Kinase</keyword>
<dbReference type="PANTHER" id="PTHR42833">
    <property type="entry name" value="URIDYLATE KINASE"/>
    <property type="match status" value="1"/>
</dbReference>
<evidence type="ECO:0000256" key="10">
    <source>
        <dbReference type="ARBA" id="ARBA00047767"/>
    </source>
</evidence>
<evidence type="ECO:0000256" key="7">
    <source>
        <dbReference type="ARBA" id="ARBA00022777"/>
    </source>
</evidence>
<feature type="binding site" evidence="11">
    <location>
        <position position="154"/>
    </location>
    <ligand>
        <name>ATP</name>
        <dbReference type="ChEBI" id="CHEBI:30616"/>
    </ligand>
</feature>
<evidence type="ECO:0000256" key="8">
    <source>
        <dbReference type="ARBA" id="ARBA00022840"/>
    </source>
</evidence>
<feature type="binding site" evidence="11">
    <location>
        <position position="145"/>
    </location>
    <ligand>
        <name>ATP</name>
        <dbReference type="ChEBI" id="CHEBI:30616"/>
    </ligand>
</feature>
<evidence type="ECO:0000256" key="9">
    <source>
        <dbReference type="ARBA" id="ARBA00022975"/>
    </source>
</evidence>
<dbReference type="EC" id="2.7.4.22" evidence="11"/>
<feature type="binding site" evidence="11">
    <location>
        <position position="69"/>
    </location>
    <ligand>
        <name>UMP</name>
        <dbReference type="ChEBI" id="CHEBI:57865"/>
    </ligand>
</feature>
<comment type="function">
    <text evidence="11">Catalyzes the reversible phosphorylation of UMP to UDP.</text>
</comment>
<feature type="binding site" evidence="11">
    <location>
        <position position="48"/>
    </location>
    <ligand>
        <name>ATP</name>
        <dbReference type="ChEBI" id="CHEBI:30616"/>
    </ligand>
</feature>
<feature type="binding site" evidence="11">
    <location>
        <position position="47"/>
    </location>
    <ligand>
        <name>UMP</name>
        <dbReference type="ChEBI" id="CHEBI:57865"/>
    </ligand>
</feature>
<evidence type="ECO:0000256" key="5">
    <source>
        <dbReference type="ARBA" id="ARBA00022679"/>
    </source>
</evidence>
<comment type="subunit">
    <text evidence="11">Homohexamer.</text>
</comment>
<dbReference type="Proteomes" id="UP000885664">
    <property type="component" value="Unassembled WGS sequence"/>
</dbReference>
<comment type="activity regulation">
    <text evidence="11">Inhibited by UTP.</text>
</comment>
<dbReference type="InterPro" id="IPR001048">
    <property type="entry name" value="Asp/Glu/Uridylate_kinase"/>
</dbReference>
<dbReference type="UniPathway" id="UPA00159">
    <property type="reaction ID" value="UER00275"/>
</dbReference>
<dbReference type="AlphaFoldDB" id="A0A7C2UIY7"/>
<feature type="binding site" evidence="11">
    <location>
        <begin position="10"/>
        <end position="14"/>
    </location>
    <ligand>
        <name>ATP</name>
        <dbReference type="ChEBI" id="CHEBI:30616"/>
    </ligand>
</feature>
<feature type="binding site" evidence="11">
    <location>
        <position position="151"/>
    </location>
    <ligand>
        <name>ATP</name>
        <dbReference type="ChEBI" id="CHEBI:30616"/>
    </ligand>
</feature>
<dbReference type="GO" id="GO:0005737">
    <property type="term" value="C:cytoplasm"/>
    <property type="evidence" value="ECO:0007669"/>
    <property type="project" value="UniProtKB-SubCell"/>
</dbReference>
<dbReference type="GO" id="GO:0006225">
    <property type="term" value="P:UDP biosynthetic process"/>
    <property type="evidence" value="ECO:0007669"/>
    <property type="project" value="TreeGrafter"/>
</dbReference>
<dbReference type="EMBL" id="DSFE01000028">
    <property type="protein sequence ID" value="HEU97428.1"/>
    <property type="molecule type" value="Genomic_DNA"/>
</dbReference>
<protein>
    <recommendedName>
        <fullName evidence="11">Uridylate kinase</fullName>
        <shortName evidence="11">UK</shortName>
        <ecNumber evidence="11">2.7.4.22</ecNumber>
    </recommendedName>
    <alternativeName>
        <fullName evidence="11">Uridine monophosphate kinase</fullName>
        <shortName evidence="11">UMP kinase</shortName>
        <shortName evidence="11">UMPK</shortName>
    </alternativeName>
</protein>